<protein>
    <recommendedName>
        <fullName evidence="9">Caspase recruitment domain-containing protein</fullName>
    </recommendedName>
</protein>
<keyword evidence="2" id="KW-0597">Phosphoprotein</keyword>
<keyword evidence="1" id="KW-1017">Isopeptide bond</keyword>
<evidence type="ECO:0000256" key="6">
    <source>
        <dbReference type="ARBA" id="ARBA00022859"/>
    </source>
</evidence>
<dbReference type="PROSITE" id="PS50088">
    <property type="entry name" value="ANK_REPEAT"/>
    <property type="match status" value="4"/>
</dbReference>
<dbReference type="Proteomes" id="UP000683360">
    <property type="component" value="Unassembled WGS sequence"/>
</dbReference>
<dbReference type="GO" id="GO:0045087">
    <property type="term" value="P:innate immune response"/>
    <property type="evidence" value="ECO:0007669"/>
    <property type="project" value="UniProtKB-KW"/>
</dbReference>
<dbReference type="Pfam" id="PF12796">
    <property type="entry name" value="Ank_2"/>
    <property type="match status" value="1"/>
</dbReference>
<dbReference type="PANTHER" id="PTHR24198:SF165">
    <property type="entry name" value="ANKYRIN REPEAT-CONTAINING PROTEIN-RELATED"/>
    <property type="match status" value="1"/>
</dbReference>
<evidence type="ECO:0000256" key="4">
    <source>
        <dbReference type="ARBA" id="ARBA00022737"/>
    </source>
</evidence>
<keyword evidence="6" id="KW-0391">Immunity</keyword>
<evidence type="ECO:0000256" key="3">
    <source>
        <dbReference type="ARBA" id="ARBA00022588"/>
    </source>
</evidence>
<dbReference type="InterPro" id="IPR002110">
    <property type="entry name" value="Ankyrin_rpt"/>
</dbReference>
<feature type="repeat" description="ANK" evidence="8">
    <location>
        <begin position="82"/>
        <end position="105"/>
    </location>
</feature>
<keyword evidence="5" id="KW-0832">Ubl conjugation</keyword>
<feature type="repeat" description="ANK" evidence="8">
    <location>
        <begin position="116"/>
        <end position="139"/>
    </location>
</feature>
<evidence type="ECO:0000256" key="8">
    <source>
        <dbReference type="PROSITE-ProRule" id="PRU00023"/>
    </source>
</evidence>
<proteinExistence type="predicted"/>
<dbReference type="EMBL" id="CAJPWZ010001060">
    <property type="protein sequence ID" value="CAG2206764.1"/>
    <property type="molecule type" value="Genomic_DNA"/>
</dbReference>
<keyword evidence="4" id="KW-0677">Repeat</keyword>
<evidence type="ECO:0000256" key="7">
    <source>
        <dbReference type="ARBA" id="ARBA00023043"/>
    </source>
</evidence>
<dbReference type="SUPFAM" id="SSF47986">
    <property type="entry name" value="DEATH domain"/>
    <property type="match status" value="1"/>
</dbReference>
<evidence type="ECO:0000313" key="10">
    <source>
        <dbReference type="EMBL" id="CAG2206764.1"/>
    </source>
</evidence>
<name>A0A8S3RBQ6_MYTED</name>
<dbReference type="PANTHER" id="PTHR24198">
    <property type="entry name" value="ANKYRIN REPEAT AND PROTEIN KINASE DOMAIN-CONTAINING PROTEIN"/>
    <property type="match status" value="1"/>
</dbReference>
<dbReference type="Pfam" id="PF13637">
    <property type="entry name" value="Ank_4"/>
    <property type="match status" value="1"/>
</dbReference>
<comment type="caution">
    <text evidence="10">The sequence shown here is derived from an EMBL/GenBank/DDBJ whole genome shotgun (WGS) entry which is preliminary data.</text>
</comment>
<dbReference type="OrthoDB" id="7464126at2759"/>
<evidence type="ECO:0000259" key="9">
    <source>
        <dbReference type="Pfam" id="PF16739"/>
    </source>
</evidence>
<dbReference type="Pfam" id="PF16739">
    <property type="entry name" value="CARD_2"/>
    <property type="match status" value="1"/>
</dbReference>
<dbReference type="InterPro" id="IPR036770">
    <property type="entry name" value="Ankyrin_rpt-contain_sf"/>
</dbReference>
<dbReference type="PROSITE" id="PS50297">
    <property type="entry name" value="ANK_REP_REGION"/>
    <property type="match status" value="4"/>
</dbReference>
<feature type="domain" description="Caspase recruitment" evidence="9">
    <location>
        <begin position="256"/>
        <end position="341"/>
    </location>
</feature>
<evidence type="ECO:0000256" key="1">
    <source>
        <dbReference type="ARBA" id="ARBA00022499"/>
    </source>
</evidence>
<dbReference type="GO" id="GO:0005737">
    <property type="term" value="C:cytoplasm"/>
    <property type="evidence" value="ECO:0007669"/>
    <property type="project" value="UniProtKB-ARBA"/>
</dbReference>
<keyword evidence="11" id="KW-1185">Reference proteome</keyword>
<dbReference type="InterPro" id="IPR031964">
    <property type="entry name" value="CARD_dom"/>
</dbReference>
<evidence type="ECO:0000256" key="2">
    <source>
        <dbReference type="ARBA" id="ARBA00022553"/>
    </source>
</evidence>
<keyword evidence="3" id="KW-0399">Innate immunity</keyword>
<evidence type="ECO:0000313" key="11">
    <source>
        <dbReference type="Proteomes" id="UP000683360"/>
    </source>
</evidence>
<accession>A0A8S3RBQ6</accession>
<gene>
    <name evidence="10" type="ORF">MEDL_21053</name>
</gene>
<dbReference type="Gene3D" id="1.10.533.10">
    <property type="entry name" value="Death Domain, Fas"/>
    <property type="match status" value="2"/>
</dbReference>
<organism evidence="10 11">
    <name type="scientific">Mytilus edulis</name>
    <name type="common">Blue mussel</name>
    <dbReference type="NCBI Taxonomy" id="6550"/>
    <lineage>
        <taxon>Eukaryota</taxon>
        <taxon>Metazoa</taxon>
        <taxon>Spiralia</taxon>
        <taxon>Lophotrochozoa</taxon>
        <taxon>Mollusca</taxon>
        <taxon>Bivalvia</taxon>
        <taxon>Autobranchia</taxon>
        <taxon>Pteriomorphia</taxon>
        <taxon>Mytilida</taxon>
        <taxon>Mytiloidea</taxon>
        <taxon>Mytilidae</taxon>
        <taxon>Mytilinae</taxon>
        <taxon>Mytilus</taxon>
    </lineage>
</organism>
<feature type="repeat" description="ANK" evidence="8">
    <location>
        <begin position="14"/>
        <end position="37"/>
    </location>
</feature>
<reference evidence="10" key="1">
    <citation type="submission" date="2021-03" db="EMBL/GenBank/DDBJ databases">
        <authorList>
            <person name="Bekaert M."/>
        </authorList>
    </citation>
    <scope>NUCLEOTIDE SEQUENCE</scope>
</reference>
<dbReference type="AlphaFoldDB" id="A0A8S3RBQ6"/>
<dbReference type="SUPFAM" id="SSF48403">
    <property type="entry name" value="Ankyrin repeat"/>
    <property type="match status" value="1"/>
</dbReference>
<dbReference type="InterPro" id="IPR011029">
    <property type="entry name" value="DEATH-like_dom_sf"/>
</dbReference>
<dbReference type="Gene3D" id="1.25.40.20">
    <property type="entry name" value="Ankyrin repeat-containing domain"/>
    <property type="match status" value="2"/>
</dbReference>
<dbReference type="SMART" id="SM00248">
    <property type="entry name" value="ANK"/>
    <property type="match status" value="4"/>
</dbReference>
<keyword evidence="7 8" id="KW-0040">ANK repeat</keyword>
<feature type="repeat" description="ANK" evidence="8">
    <location>
        <begin position="48"/>
        <end position="71"/>
    </location>
</feature>
<sequence>MYKYDESCNLSFQDEETPLHYAVEYKRSDIVQLLLNKTDIDPNKGNKNGETPLHFAARNGSHKIVQMLLERTDIDPNKGNKNGETPLHFAARNGSHEIVQMLLERTDIDPNKGNKNGETPLHFAARNGSHRIVQMLLERTDIDPNKGNKLSNLQLPTLRASIPPRQVLLQGDLCFVLLKTSFEVYLTLDEKRTIRLTERNKTSEEAMILLLDKFDEKDSPGKWTAFRAALVEADYEWIIRAIEGKDVNFTELTTWQNMINIFTKKIVGKIIPSRLLHDLCNAKIISEQESEEINKEEQYRGDTSAAFLLLISIPRRNLQWYPKFMEILFLNGWDEVVAEVDSDEWKRTFVPTSRSKIILK</sequence>
<evidence type="ECO:0000256" key="5">
    <source>
        <dbReference type="ARBA" id="ARBA00022843"/>
    </source>
</evidence>